<dbReference type="Gene3D" id="3.20.20.410">
    <property type="entry name" value="Protein of unknown function UPF0759"/>
    <property type="match status" value="1"/>
</dbReference>
<reference evidence="1 2" key="1">
    <citation type="submission" date="2018-10" db="EMBL/GenBank/DDBJ databases">
        <title>Sequencing the genomes of 1000 actinobacteria strains.</title>
        <authorList>
            <person name="Klenk H.-P."/>
        </authorList>
    </citation>
    <scope>NUCLEOTIDE SEQUENCE [LARGE SCALE GENOMIC DNA]</scope>
    <source>
        <strain evidence="1 2">DSM 44267</strain>
    </source>
</reference>
<gene>
    <name evidence="1" type="ORF">DFJ68_2223</name>
</gene>
<evidence type="ECO:0000313" key="2">
    <source>
        <dbReference type="Proteomes" id="UP000278440"/>
    </source>
</evidence>
<dbReference type="InterPro" id="IPR002763">
    <property type="entry name" value="DUF72"/>
</dbReference>
<accession>A0A495Y1U1</accession>
<dbReference type="SUPFAM" id="SSF117396">
    <property type="entry name" value="TM1631-like"/>
    <property type="match status" value="1"/>
</dbReference>
<organism evidence="1 2">
    <name type="scientific">Terracoccus luteus</name>
    <dbReference type="NCBI Taxonomy" id="53356"/>
    <lineage>
        <taxon>Bacteria</taxon>
        <taxon>Bacillati</taxon>
        <taxon>Actinomycetota</taxon>
        <taxon>Actinomycetes</taxon>
        <taxon>Micrococcales</taxon>
        <taxon>Intrasporangiaceae</taxon>
        <taxon>Terracoccus</taxon>
    </lineage>
</organism>
<dbReference type="AlphaFoldDB" id="A0A495Y1U1"/>
<proteinExistence type="predicted"/>
<evidence type="ECO:0000313" key="1">
    <source>
        <dbReference type="EMBL" id="RKT78773.1"/>
    </source>
</evidence>
<dbReference type="RefSeq" id="WP_121033202.1">
    <property type="nucleotide sequence ID" value="NZ_RBXT01000001.1"/>
</dbReference>
<dbReference type="Pfam" id="PF01904">
    <property type="entry name" value="DUF72"/>
    <property type="match status" value="1"/>
</dbReference>
<dbReference type="OrthoDB" id="9780310at2"/>
<dbReference type="InterPro" id="IPR036520">
    <property type="entry name" value="UPF0759_sf"/>
</dbReference>
<protein>
    <submittedName>
        <fullName evidence="1">Uncharacterized protein YecE (DUF72 family)</fullName>
    </submittedName>
</protein>
<sequence length="282" mass="30950">MSPRALVGVSGWRYPRWRGDFYPTGLPQRLELTYAAERMTSVELNGSFYSLQRPASYAGWYEATPPNCVLAVKGGRFVTHLKRLRGVERALANFFASGVLVLGEKLGPVLWQLPETIEFDPGLVGDFLALLPRDTDATAALAVTHDGKVKGVDTTPRTHGAVRHALEPRHPSFDSDRARALCAEHGVAIVVADSAGRWPTMPDATSDFRYVRLHGETELYASGYTDASLDRWAKQCETWLGEGHDVHVYFDNDARGHAPHDAVRLLARLGVPTAATTTPDAT</sequence>
<name>A0A495Y1U1_9MICO</name>
<dbReference type="Proteomes" id="UP000278440">
    <property type="component" value="Unassembled WGS sequence"/>
</dbReference>
<dbReference type="PANTHER" id="PTHR30348:SF4">
    <property type="entry name" value="DUF72 DOMAIN-CONTAINING PROTEIN"/>
    <property type="match status" value="1"/>
</dbReference>
<dbReference type="EMBL" id="RBXT01000001">
    <property type="protein sequence ID" value="RKT78773.1"/>
    <property type="molecule type" value="Genomic_DNA"/>
</dbReference>
<keyword evidence="2" id="KW-1185">Reference proteome</keyword>
<comment type="caution">
    <text evidence="1">The sequence shown here is derived from an EMBL/GenBank/DDBJ whole genome shotgun (WGS) entry which is preliminary data.</text>
</comment>
<dbReference type="PANTHER" id="PTHR30348">
    <property type="entry name" value="UNCHARACTERIZED PROTEIN YECE"/>
    <property type="match status" value="1"/>
</dbReference>